<dbReference type="InterPro" id="IPR055170">
    <property type="entry name" value="GFO_IDH_MocA-like_dom"/>
</dbReference>
<dbReference type="EMBL" id="FOKQ01000039">
    <property type="protein sequence ID" value="SFD14525.1"/>
    <property type="molecule type" value="Genomic_DNA"/>
</dbReference>
<keyword evidence="2" id="KW-0560">Oxidoreductase</keyword>
<evidence type="ECO:0000313" key="5">
    <source>
        <dbReference type="EMBL" id="SFD14525.1"/>
    </source>
</evidence>
<dbReference type="SUPFAM" id="SSF51735">
    <property type="entry name" value="NAD(P)-binding Rossmann-fold domains"/>
    <property type="match status" value="1"/>
</dbReference>
<dbReference type="GO" id="GO:0000166">
    <property type="term" value="F:nucleotide binding"/>
    <property type="evidence" value="ECO:0007669"/>
    <property type="project" value="InterPro"/>
</dbReference>
<dbReference type="PANTHER" id="PTHR22604">
    <property type="entry name" value="OXIDOREDUCTASES"/>
    <property type="match status" value="1"/>
</dbReference>
<evidence type="ECO:0000313" key="6">
    <source>
        <dbReference type="Proteomes" id="UP000182192"/>
    </source>
</evidence>
<dbReference type="PANTHER" id="PTHR22604:SF105">
    <property type="entry name" value="TRANS-1,2-DIHYDROBENZENE-1,2-DIOL DEHYDROGENASE"/>
    <property type="match status" value="1"/>
</dbReference>
<protein>
    <submittedName>
        <fullName evidence="5">Predicted dehydrogenase</fullName>
    </submittedName>
</protein>
<dbReference type="Pfam" id="PF01408">
    <property type="entry name" value="GFO_IDH_MocA"/>
    <property type="match status" value="1"/>
</dbReference>
<evidence type="ECO:0000256" key="2">
    <source>
        <dbReference type="ARBA" id="ARBA00023002"/>
    </source>
</evidence>
<proteinExistence type="inferred from homology"/>
<dbReference type="InterPro" id="IPR050984">
    <property type="entry name" value="Gfo/Idh/MocA_domain"/>
</dbReference>
<dbReference type="AlphaFoldDB" id="A0A1I1PXL9"/>
<feature type="domain" description="Gfo/Idh/MocA-like oxidoreductase N-terminal" evidence="3">
    <location>
        <begin position="2"/>
        <end position="118"/>
    </location>
</feature>
<dbReference type="InterPro" id="IPR036291">
    <property type="entry name" value="NAD(P)-bd_dom_sf"/>
</dbReference>
<dbReference type="GO" id="GO:0016491">
    <property type="term" value="F:oxidoreductase activity"/>
    <property type="evidence" value="ECO:0007669"/>
    <property type="project" value="UniProtKB-KW"/>
</dbReference>
<reference evidence="5 6" key="1">
    <citation type="submission" date="2016-10" db="EMBL/GenBank/DDBJ databases">
        <authorList>
            <person name="de Groot N.N."/>
        </authorList>
    </citation>
    <scope>NUCLEOTIDE SEQUENCE [LARGE SCALE GENOMIC DNA]</scope>
    <source>
        <strain evidence="5 6">AR67</strain>
    </source>
</reference>
<dbReference type="OrthoDB" id="9783105at2"/>
<name>A0A1I1PXL9_RUMAL</name>
<evidence type="ECO:0000259" key="4">
    <source>
        <dbReference type="Pfam" id="PF22725"/>
    </source>
</evidence>
<dbReference type="InterPro" id="IPR000683">
    <property type="entry name" value="Gfo/Idh/MocA-like_OxRdtase_N"/>
</dbReference>
<sequence>MIRWGIIGTGKIARTFAAALQGLDNSVTAAVASRTLENAQSFAEEFGFEKAYGSYEELARDESIDIVYIATPMHKHYEDTLLCLENGRNVLCEKSIALNTKQAEEMFAKAEEKGLFLMEAMWMKMRPAYLKVRQWINEGRIGDIRYIKADFNNFIPFDKNDRLFKPECGGGALLDLGVYPITFAVALMGEPSSIETHAHIGSCGIDLSNSVTLLYPNGAFASTTSGFEVQNRNNAVIAGDKGSITMGDWFFCSPECTLYDAESRQIEDRLFPPEINGYEYEIREAEKCLAEGLKTSRAVPPEETLTIMRIMDECRRVWDLKFPQESAL</sequence>
<dbReference type="Gene3D" id="3.40.50.720">
    <property type="entry name" value="NAD(P)-binding Rossmann-like Domain"/>
    <property type="match status" value="1"/>
</dbReference>
<dbReference type="SUPFAM" id="SSF55347">
    <property type="entry name" value="Glyceraldehyde-3-phosphate dehydrogenase-like, C-terminal domain"/>
    <property type="match status" value="1"/>
</dbReference>
<dbReference type="eggNOG" id="COG0673">
    <property type="taxonomic scope" value="Bacteria"/>
</dbReference>
<dbReference type="Pfam" id="PF22725">
    <property type="entry name" value="GFO_IDH_MocA_C3"/>
    <property type="match status" value="1"/>
</dbReference>
<dbReference type="Proteomes" id="UP000182192">
    <property type="component" value="Unassembled WGS sequence"/>
</dbReference>
<evidence type="ECO:0000256" key="1">
    <source>
        <dbReference type="ARBA" id="ARBA00010928"/>
    </source>
</evidence>
<gene>
    <name evidence="5" type="ORF">SAMN02910406_03219</name>
</gene>
<evidence type="ECO:0000259" key="3">
    <source>
        <dbReference type="Pfam" id="PF01408"/>
    </source>
</evidence>
<accession>A0A1I1PXL9</accession>
<organism evidence="5 6">
    <name type="scientific">Ruminococcus albus</name>
    <dbReference type="NCBI Taxonomy" id="1264"/>
    <lineage>
        <taxon>Bacteria</taxon>
        <taxon>Bacillati</taxon>
        <taxon>Bacillota</taxon>
        <taxon>Clostridia</taxon>
        <taxon>Eubacteriales</taxon>
        <taxon>Oscillospiraceae</taxon>
        <taxon>Ruminococcus</taxon>
    </lineage>
</organism>
<feature type="domain" description="GFO/IDH/MocA-like oxidoreductase" evidence="4">
    <location>
        <begin position="129"/>
        <end position="244"/>
    </location>
</feature>
<comment type="similarity">
    <text evidence="1">Belongs to the Gfo/Idh/MocA family.</text>
</comment>
<dbReference type="Gene3D" id="3.30.360.10">
    <property type="entry name" value="Dihydrodipicolinate Reductase, domain 2"/>
    <property type="match status" value="1"/>
</dbReference>
<dbReference type="RefSeq" id="WP_074963010.1">
    <property type="nucleotide sequence ID" value="NZ_FOKQ01000039.1"/>
</dbReference>